<dbReference type="EMBL" id="JANFXK010000006">
    <property type="protein sequence ID" value="MCQ4636455.1"/>
    <property type="molecule type" value="Genomic_DNA"/>
</dbReference>
<evidence type="ECO:0000313" key="1">
    <source>
        <dbReference type="EMBL" id="MCQ4636455.1"/>
    </source>
</evidence>
<dbReference type="SUPFAM" id="SSF54637">
    <property type="entry name" value="Thioesterase/thiol ester dehydrase-isomerase"/>
    <property type="match status" value="1"/>
</dbReference>
<reference evidence="1 2" key="1">
    <citation type="submission" date="2022-06" db="EMBL/GenBank/DDBJ databases">
        <title>Isolation of gut microbiota from human fecal samples.</title>
        <authorList>
            <person name="Pamer E.G."/>
            <person name="Barat B."/>
            <person name="Waligurski E."/>
            <person name="Medina S."/>
            <person name="Paddock L."/>
            <person name="Mostad J."/>
        </authorList>
    </citation>
    <scope>NUCLEOTIDE SEQUENCE [LARGE SCALE GENOMIC DNA]</scope>
    <source>
        <strain evidence="1 2">SL.3.17</strain>
    </source>
</reference>
<dbReference type="RefSeq" id="WP_256131644.1">
    <property type="nucleotide sequence ID" value="NZ_JANFXK010000006.1"/>
</dbReference>
<sequence>MAKVEAEKRALLGEVKKGKDVTELTFRMSINGEDMHYPGEMISGCKLMEKCIDCVTELCNIRDNGDGGLFVHTEADILRSVHMLDAVEIIVWLIKQGTRSRVYGYEMYKTSEYNQKTDRSEVFDEPVLTVKGKTTFVVDEA</sequence>
<keyword evidence="2" id="KW-1185">Reference proteome</keyword>
<gene>
    <name evidence="1" type="ORF">NE619_06920</name>
</gene>
<dbReference type="InterPro" id="IPR029069">
    <property type="entry name" value="HotDog_dom_sf"/>
</dbReference>
<name>A0ABT1RMN4_9FIRM</name>
<evidence type="ECO:0000313" key="2">
    <source>
        <dbReference type="Proteomes" id="UP001524502"/>
    </source>
</evidence>
<dbReference type="Proteomes" id="UP001524502">
    <property type="component" value="Unassembled WGS sequence"/>
</dbReference>
<dbReference type="Gene3D" id="3.10.129.10">
    <property type="entry name" value="Hotdog Thioesterase"/>
    <property type="match status" value="1"/>
</dbReference>
<comment type="caution">
    <text evidence="1">The sequence shown here is derived from an EMBL/GenBank/DDBJ whole genome shotgun (WGS) entry which is preliminary data.</text>
</comment>
<accession>A0ABT1RMN4</accession>
<organism evidence="1 2">
    <name type="scientific">Anaerovorax odorimutans</name>
    <dbReference type="NCBI Taxonomy" id="109327"/>
    <lineage>
        <taxon>Bacteria</taxon>
        <taxon>Bacillati</taxon>
        <taxon>Bacillota</taxon>
        <taxon>Clostridia</taxon>
        <taxon>Peptostreptococcales</taxon>
        <taxon>Anaerovoracaceae</taxon>
        <taxon>Anaerovorax</taxon>
    </lineage>
</organism>
<proteinExistence type="predicted"/>
<protein>
    <submittedName>
        <fullName evidence="1">Uncharacterized protein</fullName>
    </submittedName>
</protein>